<feature type="domain" description="AMP-binding enzyme C-terminal" evidence="3">
    <location>
        <begin position="423"/>
        <end position="499"/>
    </location>
</feature>
<feature type="domain" description="AMP-dependent synthetase/ligase" evidence="2">
    <location>
        <begin position="154"/>
        <end position="373"/>
    </location>
</feature>
<dbReference type="Pfam" id="PF00501">
    <property type="entry name" value="AMP-binding"/>
    <property type="match status" value="2"/>
</dbReference>
<dbReference type="Pfam" id="PF13193">
    <property type="entry name" value="AMP-binding_C"/>
    <property type="match status" value="1"/>
</dbReference>
<dbReference type="PANTHER" id="PTHR43767:SF1">
    <property type="entry name" value="NONRIBOSOMAL PEPTIDE SYNTHASE PES1 (EUROFUNG)-RELATED"/>
    <property type="match status" value="1"/>
</dbReference>
<evidence type="ECO:0000259" key="2">
    <source>
        <dbReference type="Pfam" id="PF00501"/>
    </source>
</evidence>
<evidence type="ECO:0000259" key="3">
    <source>
        <dbReference type="Pfam" id="PF13193"/>
    </source>
</evidence>
<dbReference type="InterPro" id="IPR025110">
    <property type="entry name" value="AMP-bd_C"/>
</dbReference>
<feature type="compositionally biased region" description="Basic and acidic residues" evidence="1">
    <location>
        <begin position="505"/>
        <end position="516"/>
    </location>
</feature>
<dbReference type="EMBL" id="VIVQ01000001">
    <property type="protein sequence ID" value="TWE12276.1"/>
    <property type="molecule type" value="Genomic_DNA"/>
</dbReference>
<dbReference type="InterPro" id="IPR042099">
    <property type="entry name" value="ANL_N_sf"/>
</dbReference>
<evidence type="ECO:0000313" key="5">
    <source>
        <dbReference type="Proteomes" id="UP000318297"/>
    </source>
</evidence>
<evidence type="ECO:0000313" key="4">
    <source>
        <dbReference type="EMBL" id="TWE12276.1"/>
    </source>
</evidence>
<feature type="domain" description="AMP-dependent synthetase/ligase" evidence="2">
    <location>
        <begin position="46"/>
        <end position="143"/>
    </location>
</feature>
<gene>
    <name evidence="4" type="ORF">BKA23_1076</name>
</gene>
<dbReference type="Gene3D" id="3.30.300.30">
    <property type="match status" value="1"/>
</dbReference>
<dbReference type="GO" id="GO:0016878">
    <property type="term" value="F:acid-thiol ligase activity"/>
    <property type="evidence" value="ECO:0007669"/>
    <property type="project" value="UniProtKB-ARBA"/>
</dbReference>
<dbReference type="AlphaFoldDB" id="A0A561E9J0"/>
<organism evidence="4 5">
    <name type="scientific">Rudaeicoccus suwonensis</name>
    <dbReference type="NCBI Taxonomy" id="657409"/>
    <lineage>
        <taxon>Bacteria</taxon>
        <taxon>Bacillati</taxon>
        <taxon>Actinomycetota</taxon>
        <taxon>Actinomycetes</taxon>
        <taxon>Micrococcales</taxon>
        <taxon>Dermacoccaceae</taxon>
        <taxon>Rudaeicoccus</taxon>
    </lineage>
</organism>
<dbReference type="OrthoDB" id="9803968at2"/>
<name>A0A561E9J0_9MICO</name>
<feature type="region of interest" description="Disordered" evidence="1">
    <location>
        <begin position="495"/>
        <end position="516"/>
    </location>
</feature>
<keyword evidence="5" id="KW-1185">Reference proteome</keyword>
<dbReference type="InterPro" id="IPR000873">
    <property type="entry name" value="AMP-dep_synth/lig_dom"/>
</dbReference>
<reference evidence="4 5" key="1">
    <citation type="submission" date="2019-06" db="EMBL/GenBank/DDBJ databases">
        <title>Sequencing the genomes of 1000 actinobacteria strains.</title>
        <authorList>
            <person name="Klenk H.-P."/>
        </authorList>
    </citation>
    <scope>NUCLEOTIDE SEQUENCE [LARGE SCALE GENOMIC DNA]</scope>
    <source>
        <strain evidence="4 5">DSM 19560</strain>
    </source>
</reference>
<dbReference type="PROSITE" id="PS00455">
    <property type="entry name" value="AMP_BINDING"/>
    <property type="match status" value="1"/>
</dbReference>
<dbReference type="PANTHER" id="PTHR43767">
    <property type="entry name" value="LONG-CHAIN-FATTY-ACID--COA LIGASE"/>
    <property type="match status" value="1"/>
</dbReference>
<dbReference type="SUPFAM" id="SSF56801">
    <property type="entry name" value="Acetyl-CoA synthetase-like"/>
    <property type="match status" value="1"/>
</dbReference>
<protein>
    <submittedName>
        <fullName evidence="4">Acyl-CoA synthetase (AMP-forming)/AMP-acid ligase II</fullName>
    </submittedName>
</protein>
<evidence type="ECO:0000256" key="1">
    <source>
        <dbReference type="SAM" id="MobiDB-lite"/>
    </source>
</evidence>
<proteinExistence type="predicted"/>
<dbReference type="InterPro" id="IPR020845">
    <property type="entry name" value="AMP-binding_CS"/>
</dbReference>
<dbReference type="Gene3D" id="3.40.50.12780">
    <property type="entry name" value="N-terminal domain of ligase-like"/>
    <property type="match status" value="1"/>
</dbReference>
<dbReference type="Proteomes" id="UP000318297">
    <property type="component" value="Unassembled WGS sequence"/>
</dbReference>
<sequence length="516" mass="55180">MSDHSPDIRLVDPPSGATWDVTDISRDADGIAHYTNLPQSLVHMLRQQADERANDEAVVALDGERLTFAQVWQRAAQVAGGLREAGLQPGDRAAIMLPAGVDWVLALWGCLLAGVVAVPINTRFAPPEIDYVLDDSGAAYVFAPGEPLPRGAATAVEPQPGDLAAIFYTSGTTGKPKGALTTHEAFLSNCESMLRGTPREERPSGDAYRTLISVPLFHVTGCNSQLLTSMYAGGTSVIMPTLDVGRLIAELSRERISFMVTVPAVYAMMLAHPTLQTADLSTVIRCGYGGAPIAPDLVHRIKAAFPNAQVSNGFGMTETASLLTSLPDDKAAEHADSVGYQVPVVDLALYLADPQTGVGELLVRGPNITTGYWNKPEQTRDAFIDGWLRTGDMARVAEDGKVYVVDRAKDLINRGGENVYSVEVENALAGAPGVFESAVIAVPNERLGEAVGAVLVPPPGGHIDPVAVTDYLSGRIADFKIPQYIHVRNEPLPRNPGGKILKAPLRRETQWGDQVR</sequence>
<keyword evidence="4" id="KW-0436">Ligase</keyword>
<dbReference type="RefSeq" id="WP_145226150.1">
    <property type="nucleotide sequence ID" value="NZ_VIVQ01000001.1"/>
</dbReference>
<comment type="caution">
    <text evidence="4">The sequence shown here is derived from an EMBL/GenBank/DDBJ whole genome shotgun (WGS) entry which is preliminary data.</text>
</comment>
<accession>A0A561E9J0</accession>
<dbReference type="InterPro" id="IPR050237">
    <property type="entry name" value="ATP-dep_AMP-bd_enzyme"/>
</dbReference>
<dbReference type="InterPro" id="IPR045851">
    <property type="entry name" value="AMP-bd_C_sf"/>
</dbReference>